<evidence type="ECO:0008006" key="3">
    <source>
        <dbReference type="Google" id="ProtNLM"/>
    </source>
</evidence>
<reference evidence="1" key="1">
    <citation type="journal article" date="2014" name="Int. J. Syst. Evol. Microbiol.">
        <title>Complete genome sequence of Corynebacterium casei LMG S-19264T (=DSM 44701T), isolated from a smear-ripened cheese.</title>
        <authorList>
            <consortium name="US DOE Joint Genome Institute (JGI-PGF)"/>
            <person name="Walter F."/>
            <person name="Albersmeier A."/>
            <person name="Kalinowski J."/>
            <person name="Ruckert C."/>
        </authorList>
    </citation>
    <scope>NUCLEOTIDE SEQUENCE</scope>
    <source>
        <strain evidence="1">CGMCC 1.15448</strain>
    </source>
</reference>
<gene>
    <name evidence="1" type="ORF">GCM10011511_23040</name>
</gene>
<protein>
    <recommendedName>
        <fullName evidence="3">Transposase (putative) YhgA-like domain-containing protein</fullName>
    </recommendedName>
</protein>
<keyword evidence="2" id="KW-1185">Reference proteome</keyword>
<sequence length="299" mass="35799">MKQRKSDILWKVVIEDVFPDLLRFIFPDADEVYDMERGFEFLDKELAELYPQPEEEKDSRFADKLVKVYHRDGVEEWVLLHIEIQGDTHHREAFAERMYTYFYRIRDHHKRPVSAVAIFTGHDGREMPNRYTYEYRGTRLMYEYPAFSILDYSDEHLEKSDNPFAQVIVAARIRLLEEKIPEEDLLNIKLIAARKLMGKDFDKEKIRAIFNFLRNYVLFEKPEMNRIFDKQIKQTDKASVMNTVEYLKMEGRAEGKEETTRFIVENLLRNSDYPVEKIASACGVSIEFVHEVKRRMKTW</sequence>
<proteinExistence type="predicted"/>
<organism evidence="1 2">
    <name type="scientific">Puia dinghuensis</name>
    <dbReference type="NCBI Taxonomy" id="1792502"/>
    <lineage>
        <taxon>Bacteria</taxon>
        <taxon>Pseudomonadati</taxon>
        <taxon>Bacteroidota</taxon>
        <taxon>Chitinophagia</taxon>
        <taxon>Chitinophagales</taxon>
        <taxon>Chitinophagaceae</taxon>
        <taxon>Puia</taxon>
    </lineage>
</organism>
<dbReference type="Proteomes" id="UP000607559">
    <property type="component" value="Unassembled WGS sequence"/>
</dbReference>
<evidence type="ECO:0000313" key="2">
    <source>
        <dbReference type="Proteomes" id="UP000607559"/>
    </source>
</evidence>
<dbReference type="AlphaFoldDB" id="A0A8J2UD51"/>
<evidence type="ECO:0000313" key="1">
    <source>
        <dbReference type="EMBL" id="GGA99106.1"/>
    </source>
</evidence>
<dbReference type="EMBL" id="BMJC01000002">
    <property type="protein sequence ID" value="GGA99106.1"/>
    <property type="molecule type" value="Genomic_DNA"/>
</dbReference>
<name>A0A8J2UD51_9BACT</name>
<accession>A0A8J2UD51</accession>
<comment type="caution">
    <text evidence="1">The sequence shown here is derived from an EMBL/GenBank/DDBJ whole genome shotgun (WGS) entry which is preliminary data.</text>
</comment>
<dbReference type="RefSeq" id="WP_188931637.1">
    <property type="nucleotide sequence ID" value="NZ_BMJC01000002.1"/>
</dbReference>
<reference evidence="1" key="2">
    <citation type="submission" date="2020-09" db="EMBL/GenBank/DDBJ databases">
        <authorList>
            <person name="Sun Q."/>
            <person name="Zhou Y."/>
        </authorList>
    </citation>
    <scope>NUCLEOTIDE SEQUENCE</scope>
    <source>
        <strain evidence="1">CGMCC 1.15448</strain>
    </source>
</reference>